<comment type="function">
    <text evidence="4">Component of the eukaryotic translation initiation factor 3 (eIF-3) complex, which is involved in protein synthesis of a specialized repertoire of mRNAs and, together with other initiation factors, stimulates binding of mRNA and methionyl-tRNAi to the 40S ribosome. The eIF-3 complex specifically targets and initiates translation of a subset of mRNAs involved in cell proliferation.</text>
</comment>
<proteinExistence type="inferred from homology"/>
<keyword evidence="2 4" id="KW-0396">Initiation factor</keyword>
<feature type="region of interest" description="Disordered" evidence="5">
    <location>
        <begin position="1"/>
        <end position="129"/>
    </location>
</feature>
<accession>A0A4U0UL55</accession>
<dbReference type="InterPro" id="IPR023194">
    <property type="entry name" value="eIF3-like_dom_sf"/>
</dbReference>
<dbReference type="GO" id="GO:0033290">
    <property type="term" value="C:eukaryotic 48S preinitiation complex"/>
    <property type="evidence" value="ECO:0007669"/>
    <property type="project" value="UniProtKB-UniRule"/>
</dbReference>
<dbReference type="PANTHER" id="PTHR21681:SF0">
    <property type="entry name" value="EUKARYOTIC TRANSLATION INITIATION FACTOR 3 SUBUNIT J"/>
    <property type="match status" value="1"/>
</dbReference>
<evidence type="ECO:0000256" key="4">
    <source>
        <dbReference type="HAMAP-Rule" id="MF_03009"/>
    </source>
</evidence>
<keyword evidence="3 4" id="KW-0648">Protein biosynthesis</keyword>
<dbReference type="GO" id="GO:0005852">
    <property type="term" value="C:eukaryotic translation initiation factor 3 complex"/>
    <property type="evidence" value="ECO:0007669"/>
    <property type="project" value="UniProtKB-UniRule"/>
</dbReference>
<feature type="compositionally biased region" description="Acidic residues" evidence="5">
    <location>
        <begin position="37"/>
        <end position="57"/>
    </location>
</feature>
<feature type="compositionally biased region" description="Basic and acidic residues" evidence="5">
    <location>
        <begin position="58"/>
        <end position="78"/>
    </location>
</feature>
<comment type="subcellular location">
    <subcellularLocation>
        <location evidence="4">Cytoplasm</location>
    </subcellularLocation>
</comment>
<dbReference type="Proteomes" id="UP000310066">
    <property type="component" value="Unassembled WGS sequence"/>
</dbReference>
<dbReference type="GO" id="GO:0001732">
    <property type="term" value="P:formation of cytoplasmic translation initiation complex"/>
    <property type="evidence" value="ECO:0007669"/>
    <property type="project" value="UniProtKB-UniRule"/>
</dbReference>
<dbReference type="InterPro" id="IPR013906">
    <property type="entry name" value="eIF3j"/>
</dbReference>
<dbReference type="GO" id="GO:0016282">
    <property type="term" value="C:eukaryotic 43S preinitiation complex"/>
    <property type="evidence" value="ECO:0007669"/>
    <property type="project" value="UniProtKB-UniRule"/>
</dbReference>
<evidence type="ECO:0000256" key="3">
    <source>
        <dbReference type="ARBA" id="ARBA00022917"/>
    </source>
</evidence>
<gene>
    <name evidence="4" type="primary">HCR1</name>
    <name evidence="6" type="ORF">B0A54_12427</name>
</gene>
<dbReference type="OrthoDB" id="20381at2759"/>
<dbReference type="STRING" id="329885.A0A4U0UL55"/>
<organism evidence="6 7">
    <name type="scientific">Friedmanniomyces endolithicus</name>
    <dbReference type="NCBI Taxonomy" id="329885"/>
    <lineage>
        <taxon>Eukaryota</taxon>
        <taxon>Fungi</taxon>
        <taxon>Dikarya</taxon>
        <taxon>Ascomycota</taxon>
        <taxon>Pezizomycotina</taxon>
        <taxon>Dothideomycetes</taxon>
        <taxon>Dothideomycetidae</taxon>
        <taxon>Mycosphaerellales</taxon>
        <taxon>Teratosphaeriaceae</taxon>
        <taxon>Friedmanniomyces</taxon>
    </lineage>
</organism>
<feature type="compositionally biased region" description="Basic and acidic residues" evidence="5">
    <location>
        <begin position="85"/>
        <end position="101"/>
    </location>
</feature>
<keyword evidence="1 4" id="KW-0963">Cytoplasm</keyword>
<dbReference type="EMBL" id="NAJP01000060">
    <property type="protein sequence ID" value="TKA36413.1"/>
    <property type="molecule type" value="Genomic_DNA"/>
</dbReference>
<reference evidence="6 7" key="1">
    <citation type="submission" date="2017-03" db="EMBL/GenBank/DDBJ databases">
        <title>Genomes of endolithic fungi from Antarctica.</title>
        <authorList>
            <person name="Coleine C."/>
            <person name="Masonjones S."/>
            <person name="Stajich J.E."/>
        </authorList>
    </citation>
    <scope>NUCLEOTIDE SEQUENCE [LARGE SCALE GENOMIC DNA]</scope>
    <source>
        <strain evidence="6 7">CCFEE 5311</strain>
    </source>
</reference>
<evidence type="ECO:0000256" key="5">
    <source>
        <dbReference type="SAM" id="MobiDB-lite"/>
    </source>
</evidence>
<comment type="subunit">
    <text evidence="4">Component of the eukaryotic translation initiation factor 3 (eIF-3) complex.</text>
</comment>
<sequence length="280" mass="30279">MAPSKAEASWDDSDESDTTPPSSPPTAVPVARRGKFDDEEDDADVLDDWEEAEDPEVEAEKAKKAAEAKAKAEAEAKALKKSRAQKVEEHRETNRRAKDALLEDDSSEEEDVATRRARAAASEKESDLRNAEELFGGAGGINPNRTAKPVTVLAGEDPANAIDLSSLKLFSPGSALQFAQMRDTIGPLLAANSKKPQYPLFLPEFVRQLCKELNSDQVKKVAGVLNTLSNEKMKEEKAADKGGKKSKAAKTKVALNATRDVSRAADTMAYDDGLGDDDFM</sequence>
<dbReference type="GO" id="GO:0003743">
    <property type="term" value="F:translation initiation factor activity"/>
    <property type="evidence" value="ECO:0007669"/>
    <property type="project" value="UniProtKB-UniRule"/>
</dbReference>
<comment type="caution">
    <text evidence="6">The sequence shown here is derived from an EMBL/GenBank/DDBJ whole genome shotgun (WGS) entry which is preliminary data.</text>
</comment>
<feature type="compositionally biased region" description="Acidic residues" evidence="5">
    <location>
        <begin position="102"/>
        <end position="111"/>
    </location>
</feature>
<dbReference type="Gene3D" id="1.10.246.60">
    <property type="entry name" value="Eukaryotic translation initiation factor 3 like domains"/>
    <property type="match status" value="1"/>
</dbReference>
<evidence type="ECO:0000256" key="1">
    <source>
        <dbReference type="ARBA" id="ARBA00022490"/>
    </source>
</evidence>
<name>A0A4U0UL55_9PEZI</name>
<dbReference type="Pfam" id="PF08597">
    <property type="entry name" value="eIF3_subunit"/>
    <property type="match status" value="1"/>
</dbReference>
<dbReference type="PANTHER" id="PTHR21681">
    <property type="entry name" value="EUKARYOTIC TRANSLATION INITIATION FACTOR 3 SUBUNIT J"/>
    <property type="match status" value="1"/>
</dbReference>
<evidence type="ECO:0000256" key="2">
    <source>
        <dbReference type="ARBA" id="ARBA00022540"/>
    </source>
</evidence>
<evidence type="ECO:0000313" key="6">
    <source>
        <dbReference type="EMBL" id="TKA36413.1"/>
    </source>
</evidence>
<dbReference type="AlphaFoldDB" id="A0A4U0UL55"/>
<protein>
    <recommendedName>
        <fullName evidence="4">Eukaryotic translation initiation factor 3 subunit J</fullName>
        <shortName evidence="4">eIF3j</shortName>
    </recommendedName>
    <alternativeName>
        <fullName evidence="4">Eukaryotic translation initiation factor 3 30 kDa subunit homolog</fullName>
        <shortName evidence="4">eIF-3 30 kDa subunit homolog</shortName>
    </alternativeName>
</protein>
<evidence type="ECO:0000313" key="7">
    <source>
        <dbReference type="Proteomes" id="UP000310066"/>
    </source>
</evidence>
<comment type="similarity">
    <text evidence="4">Belongs to the eIF-3 subunit J family.</text>
</comment>
<dbReference type="HAMAP" id="MF_03009">
    <property type="entry name" value="eIF3j"/>
    <property type="match status" value="1"/>
</dbReference>